<reference evidence="2" key="1">
    <citation type="submission" date="2020-06" db="EMBL/GenBank/DDBJ databases">
        <authorList>
            <consortium name="Plant Systems Biology data submission"/>
        </authorList>
    </citation>
    <scope>NUCLEOTIDE SEQUENCE</scope>
    <source>
        <strain evidence="2">D6</strain>
    </source>
</reference>
<dbReference type="GO" id="GO:0051260">
    <property type="term" value="P:protein homooligomerization"/>
    <property type="evidence" value="ECO:0007669"/>
    <property type="project" value="InterPro"/>
</dbReference>
<dbReference type="Proteomes" id="UP001153069">
    <property type="component" value="Unassembled WGS sequence"/>
</dbReference>
<dbReference type="InterPro" id="IPR003131">
    <property type="entry name" value="T1-type_BTB"/>
</dbReference>
<evidence type="ECO:0000313" key="3">
    <source>
        <dbReference type="Proteomes" id="UP001153069"/>
    </source>
</evidence>
<dbReference type="SUPFAM" id="SSF54695">
    <property type="entry name" value="POZ domain"/>
    <property type="match status" value="1"/>
</dbReference>
<evidence type="ECO:0000313" key="2">
    <source>
        <dbReference type="EMBL" id="CAB9525465.1"/>
    </source>
</evidence>
<keyword evidence="3" id="KW-1185">Reference proteome</keyword>
<dbReference type="Gene3D" id="3.30.710.10">
    <property type="entry name" value="Potassium Channel Kv1.1, Chain A"/>
    <property type="match status" value="1"/>
</dbReference>
<protein>
    <recommendedName>
        <fullName evidence="1">BTB domain-containing protein</fullName>
    </recommendedName>
</protein>
<dbReference type="PANTHER" id="PTHR14499">
    <property type="entry name" value="POTASSIUM CHANNEL TETRAMERIZATION DOMAIN-CONTAINING"/>
    <property type="match status" value="1"/>
</dbReference>
<dbReference type="AlphaFoldDB" id="A0A9N8ES72"/>
<dbReference type="CDD" id="cd18316">
    <property type="entry name" value="BTB_POZ_KCTD-like"/>
    <property type="match status" value="1"/>
</dbReference>
<feature type="domain" description="BTB" evidence="1">
    <location>
        <begin position="51"/>
        <end position="149"/>
    </location>
</feature>
<dbReference type="Pfam" id="PF02214">
    <property type="entry name" value="BTB_2"/>
    <property type="match status" value="1"/>
</dbReference>
<evidence type="ECO:0000259" key="1">
    <source>
        <dbReference type="SMART" id="SM00225"/>
    </source>
</evidence>
<name>A0A9N8ES72_9STRA</name>
<comment type="caution">
    <text evidence="2">The sequence shown here is derived from an EMBL/GenBank/DDBJ whole genome shotgun (WGS) entry which is preliminary data.</text>
</comment>
<dbReference type="OrthoDB" id="25620at2759"/>
<gene>
    <name evidence="2" type="ORF">SEMRO_1679_G290730.1</name>
</gene>
<proteinExistence type="predicted"/>
<dbReference type="InterPro" id="IPR011333">
    <property type="entry name" value="SKP1/BTB/POZ_sf"/>
</dbReference>
<dbReference type="InterPro" id="IPR000210">
    <property type="entry name" value="BTB/POZ_dom"/>
</dbReference>
<accession>A0A9N8ES72</accession>
<dbReference type="SMART" id="SM00225">
    <property type="entry name" value="BTB"/>
    <property type="match status" value="1"/>
</dbReference>
<dbReference type="EMBL" id="CAICTM010001677">
    <property type="protein sequence ID" value="CAB9525465.1"/>
    <property type="molecule type" value="Genomic_DNA"/>
</dbReference>
<sequence length="188" mass="21155">MDGAWTSKRGIPTPSNPIGPSIYFKASVLLWLTGSNETERHHVSCKGKCHEIVRLNVGGTKYKVSRSLIETYPDTMLAKIISKTWQHDPNSEVFIDRDGERFRYVLDYMRDQKAFVAMNVSKASIIKELEYFGFENVPDNAVDCSGANLEAAEHMIMILKDHKAAAEDPTGTIARMEETKDYSAIAHK</sequence>
<dbReference type="PANTHER" id="PTHR14499:SF136">
    <property type="entry name" value="GH08630P"/>
    <property type="match status" value="1"/>
</dbReference>
<organism evidence="2 3">
    <name type="scientific">Seminavis robusta</name>
    <dbReference type="NCBI Taxonomy" id="568900"/>
    <lineage>
        <taxon>Eukaryota</taxon>
        <taxon>Sar</taxon>
        <taxon>Stramenopiles</taxon>
        <taxon>Ochrophyta</taxon>
        <taxon>Bacillariophyta</taxon>
        <taxon>Bacillariophyceae</taxon>
        <taxon>Bacillariophycidae</taxon>
        <taxon>Naviculales</taxon>
        <taxon>Naviculaceae</taxon>
        <taxon>Seminavis</taxon>
    </lineage>
</organism>